<dbReference type="GO" id="GO:0043709">
    <property type="term" value="P:cell adhesion involved in single-species biofilm formation"/>
    <property type="evidence" value="ECO:0007669"/>
    <property type="project" value="TreeGrafter"/>
</dbReference>
<feature type="transmembrane region" description="Helical" evidence="3">
    <location>
        <begin position="181"/>
        <end position="199"/>
    </location>
</feature>
<dbReference type="Proteomes" id="UP000199608">
    <property type="component" value="Unassembled WGS sequence"/>
</dbReference>
<evidence type="ECO:0000256" key="3">
    <source>
        <dbReference type="SAM" id="Phobius"/>
    </source>
</evidence>
<feature type="transmembrane region" description="Helical" evidence="3">
    <location>
        <begin position="31"/>
        <end position="48"/>
    </location>
</feature>
<dbReference type="SMART" id="SM00267">
    <property type="entry name" value="GGDEF"/>
    <property type="match status" value="1"/>
</dbReference>
<dbReference type="CDD" id="cd01949">
    <property type="entry name" value="GGDEF"/>
    <property type="match status" value="1"/>
</dbReference>
<dbReference type="InterPro" id="IPR050469">
    <property type="entry name" value="Diguanylate_Cyclase"/>
</dbReference>
<evidence type="ECO:0000256" key="1">
    <source>
        <dbReference type="ARBA" id="ARBA00012528"/>
    </source>
</evidence>
<evidence type="ECO:0000256" key="2">
    <source>
        <dbReference type="ARBA" id="ARBA00034247"/>
    </source>
</evidence>
<dbReference type="NCBIfam" id="TIGR00254">
    <property type="entry name" value="GGDEF"/>
    <property type="match status" value="1"/>
</dbReference>
<feature type="transmembrane region" description="Helical" evidence="3">
    <location>
        <begin position="68"/>
        <end position="87"/>
    </location>
</feature>
<dbReference type="Pfam" id="PF00990">
    <property type="entry name" value="GGDEF"/>
    <property type="match status" value="1"/>
</dbReference>
<keyword evidence="3" id="KW-0812">Transmembrane</keyword>
<gene>
    <name evidence="5" type="ORF">SAMN04487931_109156</name>
</gene>
<name>A0A1H2IT22_9BACT</name>
<dbReference type="SUPFAM" id="SSF55073">
    <property type="entry name" value="Nucleotide cyclase"/>
    <property type="match status" value="1"/>
</dbReference>
<keyword evidence="3" id="KW-1133">Transmembrane helix</keyword>
<evidence type="ECO:0000313" key="5">
    <source>
        <dbReference type="EMBL" id="SDU47314.1"/>
    </source>
</evidence>
<dbReference type="InterPro" id="IPR029787">
    <property type="entry name" value="Nucleotide_cyclase"/>
</dbReference>
<dbReference type="GO" id="GO:0052621">
    <property type="term" value="F:diguanylate cyclase activity"/>
    <property type="evidence" value="ECO:0007669"/>
    <property type="project" value="UniProtKB-EC"/>
</dbReference>
<dbReference type="FunFam" id="3.30.70.270:FF:000001">
    <property type="entry name" value="Diguanylate cyclase domain protein"/>
    <property type="match status" value="1"/>
</dbReference>
<dbReference type="PANTHER" id="PTHR45138">
    <property type="entry name" value="REGULATORY COMPONENTS OF SENSORY TRANSDUCTION SYSTEM"/>
    <property type="match status" value="1"/>
</dbReference>
<dbReference type="PROSITE" id="PS50887">
    <property type="entry name" value="GGDEF"/>
    <property type="match status" value="1"/>
</dbReference>
<dbReference type="GO" id="GO:0005886">
    <property type="term" value="C:plasma membrane"/>
    <property type="evidence" value="ECO:0007669"/>
    <property type="project" value="TreeGrafter"/>
</dbReference>
<dbReference type="AlphaFoldDB" id="A0A1H2IT22"/>
<reference evidence="6" key="1">
    <citation type="submission" date="2016-10" db="EMBL/GenBank/DDBJ databases">
        <authorList>
            <person name="Varghese N."/>
            <person name="Submissions S."/>
        </authorList>
    </citation>
    <scope>NUCLEOTIDE SEQUENCE [LARGE SCALE GENOMIC DNA]</scope>
    <source>
        <strain evidence="6">DSM 3384</strain>
    </source>
</reference>
<dbReference type="InterPro" id="IPR000160">
    <property type="entry name" value="GGDEF_dom"/>
</dbReference>
<dbReference type="Gene3D" id="3.30.70.270">
    <property type="match status" value="1"/>
</dbReference>
<comment type="catalytic activity">
    <reaction evidence="2">
        <text>2 GTP = 3',3'-c-di-GMP + 2 diphosphate</text>
        <dbReference type="Rhea" id="RHEA:24898"/>
        <dbReference type="ChEBI" id="CHEBI:33019"/>
        <dbReference type="ChEBI" id="CHEBI:37565"/>
        <dbReference type="ChEBI" id="CHEBI:58805"/>
        <dbReference type="EC" id="2.7.7.65"/>
    </reaction>
</comment>
<sequence length="420" mass="48370">MAFSLYLMAAVCFYAGLYHFIFFLRRRTYGLNSLFSFFCFTHVLYFVAQGQWYSSETVERALICVQFAYGSISLILILQLWFFYYYCEKPFSQFINILSTALFSIFLIASFTTSDLTLSADKAYIKEFELFGTAKFTAYEFSPGILFELFMLLGFAETIFLFVIILRYYHNRYGTVLKPMPIVFSILLLAGGYDIFSALGLTNSIYMSEFAFMILLLTMAYRLTSNFIDAIDEVERLNLYLDTIVKARTRELEEKNNTLQMLSTTDPLTKLFNRRYLEDKLKKKVVHSERHGTPFSVILMDIDKFKSVNDNYGHDLGDQVLISISKTLLDNIRETDVAGRWGGEEFLILTPETDIVVCKTLAERLRIQIQNKSHASIDQITASFGIAQFKPDDSINSLIKRSDNRLYKAKDSGRNQVIAG</sequence>
<dbReference type="InterPro" id="IPR043128">
    <property type="entry name" value="Rev_trsase/Diguanyl_cyclase"/>
</dbReference>
<protein>
    <recommendedName>
        <fullName evidence="1">diguanylate cyclase</fullName>
        <ecNumber evidence="1">2.7.7.65</ecNumber>
    </recommendedName>
</protein>
<proteinExistence type="predicted"/>
<dbReference type="PANTHER" id="PTHR45138:SF9">
    <property type="entry name" value="DIGUANYLATE CYCLASE DGCM-RELATED"/>
    <property type="match status" value="1"/>
</dbReference>
<evidence type="ECO:0000313" key="6">
    <source>
        <dbReference type="Proteomes" id="UP000199608"/>
    </source>
</evidence>
<evidence type="ECO:0000259" key="4">
    <source>
        <dbReference type="PROSITE" id="PS50887"/>
    </source>
</evidence>
<keyword evidence="6" id="KW-1185">Reference proteome</keyword>
<organism evidence="5 6">
    <name type="scientific">Desulfobacula phenolica</name>
    <dbReference type="NCBI Taxonomy" id="90732"/>
    <lineage>
        <taxon>Bacteria</taxon>
        <taxon>Pseudomonadati</taxon>
        <taxon>Thermodesulfobacteriota</taxon>
        <taxon>Desulfobacteria</taxon>
        <taxon>Desulfobacterales</taxon>
        <taxon>Desulfobacteraceae</taxon>
        <taxon>Desulfobacula</taxon>
    </lineage>
</organism>
<dbReference type="EMBL" id="FNLL01000009">
    <property type="protein sequence ID" value="SDU47314.1"/>
    <property type="molecule type" value="Genomic_DNA"/>
</dbReference>
<feature type="domain" description="GGDEF" evidence="4">
    <location>
        <begin position="293"/>
        <end position="420"/>
    </location>
</feature>
<feature type="transmembrane region" description="Helical" evidence="3">
    <location>
        <begin position="94"/>
        <end position="112"/>
    </location>
</feature>
<feature type="transmembrane region" description="Helical" evidence="3">
    <location>
        <begin position="6"/>
        <end position="24"/>
    </location>
</feature>
<keyword evidence="3" id="KW-0472">Membrane</keyword>
<feature type="transmembrane region" description="Helical" evidence="3">
    <location>
        <begin position="145"/>
        <end position="169"/>
    </location>
</feature>
<dbReference type="EC" id="2.7.7.65" evidence="1"/>
<dbReference type="GO" id="GO:1902201">
    <property type="term" value="P:negative regulation of bacterial-type flagellum-dependent cell motility"/>
    <property type="evidence" value="ECO:0007669"/>
    <property type="project" value="TreeGrafter"/>
</dbReference>
<accession>A0A1H2IT22</accession>